<evidence type="ECO:0000313" key="1">
    <source>
        <dbReference type="EMBL" id="CAB0044770.1"/>
    </source>
</evidence>
<evidence type="ECO:0000313" key="2">
    <source>
        <dbReference type="Proteomes" id="UP000479190"/>
    </source>
</evidence>
<dbReference type="Proteomes" id="UP000479190">
    <property type="component" value="Unassembled WGS sequence"/>
</dbReference>
<organism evidence="1 2">
    <name type="scientific">Trichogramma brassicae</name>
    <dbReference type="NCBI Taxonomy" id="86971"/>
    <lineage>
        <taxon>Eukaryota</taxon>
        <taxon>Metazoa</taxon>
        <taxon>Ecdysozoa</taxon>
        <taxon>Arthropoda</taxon>
        <taxon>Hexapoda</taxon>
        <taxon>Insecta</taxon>
        <taxon>Pterygota</taxon>
        <taxon>Neoptera</taxon>
        <taxon>Endopterygota</taxon>
        <taxon>Hymenoptera</taxon>
        <taxon>Apocrita</taxon>
        <taxon>Proctotrupomorpha</taxon>
        <taxon>Chalcidoidea</taxon>
        <taxon>Trichogrammatidae</taxon>
        <taxon>Trichogramma</taxon>
    </lineage>
</organism>
<keyword evidence="2" id="KW-1185">Reference proteome</keyword>
<dbReference type="OrthoDB" id="6649254at2759"/>
<protein>
    <submittedName>
        <fullName evidence="1">Uncharacterized protein</fullName>
    </submittedName>
</protein>
<accession>A0A6H5J899</accession>
<dbReference type="EMBL" id="CADCXV010001483">
    <property type="protein sequence ID" value="CAB0044770.1"/>
    <property type="molecule type" value="Genomic_DNA"/>
</dbReference>
<reference evidence="1 2" key="1">
    <citation type="submission" date="2020-02" db="EMBL/GenBank/DDBJ databases">
        <authorList>
            <person name="Ferguson B K."/>
        </authorList>
    </citation>
    <scope>NUCLEOTIDE SEQUENCE [LARGE SCALE GENOMIC DNA]</scope>
</reference>
<gene>
    <name evidence="1" type="ORF">TBRA_LOCUS16358</name>
</gene>
<dbReference type="AlphaFoldDB" id="A0A6H5J899"/>
<proteinExistence type="predicted"/>
<sequence>MQKDCRDCLGIRYRINSLDKRWKWLHQTLALHKYLTITANESNFQSCSSKPAY</sequence>
<name>A0A6H5J899_9HYME</name>